<evidence type="ECO:0000256" key="1">
    <source>
        <dbReference type="SAM" id="Coils"/>
    </source>
</evidence>
<organism evidence="2 3">
    <name type="scientific">Pelobates cultripes</name>
    <name type="common">Western spadefoot toad</name>
    <dbReference type="NCBI Taxonomy" id="61616"/>
    <lineage>
        <taxon>Eukaryota</taxon>
        <taxon>Metazoa</taxon>
        <taxon>Chordata</taxon>
        <taxon>Craniata</taxon>
        <taxon>Vertebrata</taxon>
        <taxon>Euteleostomi</taxon>
        <taxon>Amphibia</taxon>
        <taxon>Batrachia</taxon>
        <taxon>Anura</taxon>
        <taxon>Pelobatoidea</taxon>
        <taxon>Pelobatidae</taxon>
        <taxon>Pelobates</taxon>
    </lineage>
</organism>
<name>A0AAD1W262_PELCU</name>
<keyword evidence="3" id="KW-1185">Reference proteome</keyword>
<feature type="coiled-coil region" evidence="1">
    <location>
        <begin position="2"/>
        <end position="29"/>
    </location>
</feature>
<sequence length="99" mass="11361">MRQIWKSDLRELRQEMGAIQNKLQVVEEKGNAREARLQAIEHTPDGLTQHVQRLHRSVAIQEARHRRHNICLRGIPEAIKGDALLPYILKLLTSIGLQG</sequence>
<evidence type="ECO:0000313" key="3">
    <source>
        <dbReference type="Proteomes" id="UP001295444"/>
    </source>
</evidence>
<reference evidence="2" key="1">
    <citation type="submission" date="2022-03" db="EMBL/GenBank/DDBJ databases">
        <authorList>
            <person name="Alioto T."/>
            <person name="Alioto T."/>
            <person name="Gomez Garrido J."/>
        </authorList>
    </citation>
    <scope>NUCLEOTIDE SEQUENCE</scope>
</reference>
<dbReference type="Proteomes" id="UP001295444">
    <property type="component" value="Chromosome 04"/>
</dbReference>
<accession>A0AAD1W262</accession>
<gene>
    <name evidence="2" type="ORF">PECUL_23A061874</name>
</gene>
<protein>
    <submittedName>
        <fullName evidence="2">Uncharacterized protein</fullName>
    </submittedName>
</protein>
<proteinExistence type="predicted"/>
<dbReference type="AlphaFoldDB" id="A0AAD1W262"/>
<evidence type="ECO:0000313" key="2">
    <source>
        <dbReference type="EMBL" id="CAH2283763.1"/>
    </source>
</evidence>
<dbReference type="EMBL" id="OW240915">
    <property type="protein sequence ID" value="CAH2283763.1"/>
    <property type="molecule type" value="Genomic_DNA"/>
</dbReference>
<keyword evidence="1" id="KW-0175">Coiled coil</keyword>